<dbReference type="CDD" id="cd07178">
    <property type="entry name" value="terB_like_YebE"/>
    <property type="match status" value="1"/>
</dbReference>
<dbReference type="AlphaFoldDB" id="A0A7W6EIG2"/>
<reference evidence="1 2" key="1">
    <citation type="submission" date="2020-08" db="EMBL/GenBank/DDBJ databases">
        <title>Genomic Encyclopedia of Type Strains, Phase IV (KMG-IV): sequencing the most valuable type-strain genomes for metagenomic binning, comparative biology and taxonomic classification.</title>
        <authorList>
            <person name="Goeker M."/>
        </authorList>
    </citation>
    <scope>NUCLEOTIDE SEQUENCE [LARGE SCALE GENOMIC DNA]</scope>
    <source>
        <strain evidence="1 2">DSM 28760</strain>
    </source>
</reference>
<gene>
    <name evidence="1" type="ORF">FHS81_003137</name>
</gene>
<comment type="caution">
    <text evidence="1">The sequence shown here is derived from an EMBL/GenBank/DDBJ whole genome shotgun (WGS) entry which is preliminary data.</text>
</comment>
<dbReference type="Pfam" id="PF04391">
    <property type="entry name" value="DUF533"/>
    <property type="match status" value="1"/>
</dbReference>
<dbReference type="InterPro" id="IPR029024">
    <property type="entry name" value="TerB-like"/>
</dbReference>
<dbReference type="Gene3D" id="1.10.3680.10">
    <property type="entry name" value="TerB-like"/>
    <property type="match status" value="1"/>
</dbReference>
<dbReference type="RefSeq" id="WP_183754434.1">
    <property type="nucleotide sequence ID" value="NZ_JACICC010000010.1"/>
</dbReference>
<dbReference type="EMBL" id="JACICC010000010">
    <property type="protein sequence ID" value="MBB3811026.1"/>
    <property type="molecule type" value="Genomic_DNA"/>
</dbReference>
<accession>A0A7W6EIG2</accession>
<dbReference type="SUPFAM" id="SSF158682">
    <property type="entry name" value="TerB-like"/>
    <property type="match status" value="1"/>
</dbReference>
<dbReference type="InterPro" id="IPR007486">
    <property type="entry name" value="YebE"/>
</dbReference>
<evidence type="ECO:0000313" key="1">
    <source>
        <dbReference type="EMBL" id="MBB3811026.1"/>
    </source>
</evidence>
<proteinExistence type="predicted"/>
<dbReference type="Proteomes" id="UP000537592">
    <property type="component" value="Unassembled WGS sequence"/>
</dbReference>
<protein>
    <submittedName>
        <fullName evidence="1">Uncharacterized membrane protein YebE (DUF533 family)</fullName>
    </submittedName>
</protein>
<sequence length="284" mass="28176">MLDAKKLLDALIGSAAAGPDTRAPSGQASAPADNPFFGSGSGGIGDLLGSAIGQLTGKQAGQPGSVADAGSDLIAQAREYLNTPQGRNIASAVAGGLAGLLIGNRSSGKSVTSSAASLGGIALIGGLAYKAYDAWKSGQPVAASGGERVEAPPASSPFGAESASQDTALVLLRATIAAAASDGHIDTEERGRIVGSLSSNGFQPEAVKFLDSEFANPASITQLASAATSEELAVEIYTAARLAIEPDTQKEKAFLSELAEALSLSPDLVAHIDSAAEGAKTDVA</sequence>
<name>A0A7W6EIG2_9HYPH</name>
<organism evidence="1 2">
    <name type="scientific">Pseudochelatococcus contaminans</name>
    <dbReference type="NCBI Taxonomy" id="1538103"/>
    <lineage>
        <taxon>Bacteria</taxon>
        <taxon>Pseudomonadati</taxon>
        <taxon>Pseudomonadota</taxon>
        <taxon>Alphaproteobacteria</taxon>
        <taxon>Hyphomicrobiales</taxon>
        <taxon>Chelatococcaceae</taxon>
        <taxon>Pseudochelatococcus</taxon>
    </lineage>
</organism>
<keyword evidence="2" id="KW-1185">Reference proteome</keyword>
<evidence type="ECO:0000313" key="2">
    <source>
        <dbReference type="Proteomes" id="UP000537592"/>
    </source>
</evidence>